<evidence type="ECO:0000259" key="2">
    <source>
        <dbReference type="PROSITE" id="PS51762"/>
    </source>
</evidence>
<dbReference type="CDD" id="cd02181">
    <property type="entry name" value="GH16_fungal_Lam16A_glucanase"/>
    <property type="match status" value="1"/>
</dbReference>
<dbReference type="InterPro" id="IPR013320">
    <property type="entry name" value="ConA-like_dom_sf"/>
</dbReference>
<dbReference type="OMA" id="DEASYGT"/>
<evidence type="ECO:0000313" key="4">
    <source>
        <dbReference type="EMBL" id="PRQ71523.1"/>
    </source>
</evidence>
<dbReference type="EMBL" id="LCTV02000012">
    <property type="protein sequence ID" value="PRQ71523.1"/>
    <property type="molecule type" value="Genomic_DNA"/>
</dbReference>
<dbReference type="Proteomes" id="UP000199069">
    <property type="component" value="Unassembled WGS sequence"/>
</dbReference>
<protein>
    <submittedName>
        <fullName evidence="3 4">Glycoside hydrolase family 16 protein</fullName>
    </submittedName>
</protein>
<dbReference type="PROSITE" id="PS51762">
    <property type="entry name" value="GH16_2"/>
    <property type="match status" value="1"/>
</dbReference>
<name>A0A0K3CKR5_RHOTO</name>
<proteinExistence type="predicted"/>
<evidence type="ECO:0000256" key="1">
    <source>
        <dbReference type="SAM" id="SignalP"/>
    </source>
</evidence>
<reference evidence="3 5" key="1">
    <citation type="submission" date="2015-07" db="EMBL/GenBank/DDBJ databases">
        <authorList>
            <person name="Cajimat M.N.B."/>
            <person name="Milazzo M.L."/>
            <person name="Fulhorst C.F."/>
        </authorList>
    </citation>
    <scope>NUCLEOTIDE SEQUENCE [LARGE SCALE GENOMIC DNA]</scope>
    <source>
        <strain evidence="3">Single colony</strain>
    </source>
</reference>
<dbReference type="GO" id="GO:0009251">
    <property type="term" value="P:glucan catabolic process"/>
    <property type="evidence" value="ECO:0007669"/>
    <property type="project" value="TreeGrafter"/>
</dbReference>
<dbReference type="SUPFAM" id="SSF49899">
    <property type="entry name" value="Concanavalin A-like lectins/glucanases"/>
    <property type="match status" value="1"/>
</dbReference>
<dbReference type="PANTHER" id="PTHR10963:SF24">
    <property type="entry name" value="GLYCOSIDASE C21B10.07-RELATED"/>
    <property type="match status" value="1"/>
</dbReference>
<dbReference type="Proteomes" id="UP000239560">
    <property type="component" value="Unassembled WGS sequence"/>
</dbReference>
<feature type="domain" description="GH16" evidence="2">
    <location>
        <begin position="20"/>
        <end position="309"/>
    </location>
</feature>
<evidence type="ECO:0000313" key="6">
    <source>
        <dbReference type="Proteomes" id="UP000239560"/>
    </source>
</evidence>
<dbReference type="InterPro" id="IPR000757">
    <property type="entry name" value="Beta-glucanase-like"/>
</dbReference>
<evidence type="ECO:0000313" key="5">
    <source>
        <dbReference type="Proteomes" id="UP000199069"/>
    </source>
</evidence>
<accession>A0A0K3CKR5</accession>
<organism evidence="3 5">
    <name type="scientific">Rhodotorula toruloides</name>
    <name type="common">Yeast</name>
    <name type="synonym">Rhodosporidium toruloides</name>
    <dbReference type="NCBI Taxonomy" id="5286"/>
    <lineage>
        <taxon>Eukaryota</taxon>
        <taxon>Fungi</taxon>
        <taxon>Dikarya</taxon>
        <taxon>Basidiomycota</taxon>
        <taxon>Pucciniomycotina</taxon>
        <taxon>Microbotryomycetes</taxon>
        <taxon>Sporidiobolales</taxon>
        <taxon>Sporidiobolaceae</taxon>
        <taxon>Rhodotorula</taxon>
    </lineage>
</organism>
<dbReference type="AlphaFoldDB" id="A0A0K3CKR5"/>
<dbReference type="OrthoDB" id="192832at2759"/>
<keyword evidence="1" id="KW-0732">Signal</keyword>
<dbReference type="PANTHER" id="PTHR10963">
    <property type="entry name" value="GLYCOSYL HYDROLASE-RELATED"/>
    <property type="match status" value="1"/>
</dbReference>
<feature type="chain" id="PRO_5033719350" evidence="1">
    <location>
        <begin position="24"/>
        <end position="385"/>
    </location>
</feature>
<dbReference type="STRING" id="5286.A0A0K3CKR5"/>
<dbReference type="InterPro" id="IPR050546">
    <property type="entry name" value="Glycosyl_Hydrlase_16"/>
</dbReference>
<feature type="signal peptide" evidence="1">
    <location>
        <begin position="1"/>
        <end position="23"/>
    </location>
</feature>
<reference evidence="4 6" key="2">
    <citation type="journal article" date="2018" name="Elife">
        <title>Functional genomics of lipid metabolism in the oleaginous yeast Rhodosporidium toruloides.</title>
        <authorList>
            <person name="Coradetti S.T."/>
            <person name="Pinel D."/>
            <person name="Geiselman G."/>
            <person name="Ito M."/>
            <person name="Mondo S."/>
            <person name="Reilly M.C."/>
            <person name="Cheng Y.F."/>
            <person name="Bauer S."/>
            <person name="Grigoriev I."/>
            <person name="Gladden J.M."/>
            <person name="Simmons B.A."/>
            <person name="Brem R."/>
            <person name="Arkin A.P."/>
            <person name="Skerker J.M."/>
        </authorList>
    </citation>
    <scope>NUCLEOTIDE SEQUENCE [LARGE SCALE GENOMIC DNA]</scope>
    <source>
        <strain evidence="4 6">NBRC 0880</strain>
    </source>
</reference>
<dbReference type="EMBL" id="CWKI01000012">
    <property type="protein sequence ID" value="CTR10259.1"/>
    <property type="molecule type" value="Genomic_DNA"/>
</dbReference>
<dbReference type="Pfam" id="PF26113">
    <property type="entry name" value="GH16_XgeA"/>
    <property type="match status" value="1"/>
</dbReference>
<gene>
    <name evidence="3" type="primary">FGENESH: predicted gene_12.280</name>
    <name evidence="4" type="ORF">AAT19DRAFT_10381</name>
    <name evidence="3" type="ORF">BN2166_0061200</name>
</gene>
<evidence type="ECO:0000313" key="3">
    <source>
        <dbReference type="EMBL" id="CTR10259.1"/>
    </source>
</evidence>
<keyword evidence="5" id="KW-1185">Reference proteome</keyword>
<keyword evidence="3" id="KW-0378">Hydrolase</keyword>
<dbReference type="Gene3D" id="2.60.120.200">
    <property type="match status" value="1"/>
</dbReference>
<sequence length="385" mass="40149">MRWHTSSAFLALSLSAAAPAVQAAYTLQTAYQGDRFFDGWDFWNNRDNLTNGAVNYVSKAASSEVAYTNSAGNVVIKVDNSTRLASGVNALRDSVRITTNDAFDVGSLFVMDALHVPYGCSVWPAFWAHARSWPSGGELDIFEGVNLQQTNQVAMHTVAGCYAANSTVNVTATGDMTFSNCDYTVAANHGCTFQDARNASYGADFAAAGGGIYAAEFSSDAISVWFFPRAEIPADLRSVNGTPDPSSWGIPMAYYPSSACNINQYFAPQQITINIALCGDWAGQPGVFSPICGTGNCADYILDPSHFDTAYFEIASVRIYEGGVNTRVSGGAQAASGVIGAIGGSASGTSSADGGRWRASGRALGAVGLAAAVSVLSGVGLVVGL</sequence>
<dbReference type="GO" id="GO:0004553">
    <property type="term" value="F:hydrolase activity, hydrolyzing O-glycosyl compounds"/>
    <property type="evidence" value="ECO:0007669"/>
    <property type="project" value="InterPro"/>
</dbReference>
<dbReference type="FunFam" id="2.60.120.200:FF:000179">
    <property type="entry name" value="Unplaced genomic scaffold supercont1.19, whole genome shotgun sequence"/>
    <property type="match status" value="1"/>
</dbReference>